<proteinExistence type="inferred from homology"/>
<evidence type="ECO:0000256" key="5">
    <source>
        <dbReference type="PIRSR" id="PIRSR005902-1"/>
    </source>
</evidence>
<feature type="binding site" evidence="5">
    <location>
        <position position="110"/>
    </location>
    <ligand>
        <name>a divalent metal cation</name>
        <dbReference type="ChEBI" id="CHEBI:60240"/>
        <label>1</label>
    </ligand>
</feature>
<protein>
    <recommendedName>
        <fullName evidence="7">TatD related DNase</fullName>
    </recommendedName>
</protein>
<evidence type="ECO:0008006" key="7">
    <source>
        <dbReference type="Google" id="ProtNLM"/>
    </source>
</evidence>
<dbReference type="Pfam" id="PF01026">
    <property type="entry name" value="TatD_DNase"/>
    <property type="match status" value="1"/>
</dbReference>
<dbReference type="CDD" id="cd01310">
    <property type="entry name" value="TatD_DNAse"/>
    <property type="match status" value="1"/>
</dbReference>
<accession>A0A0H5RB54</accession>
<dbReference type="Gene3D" id="3.20.20.140">
    <property type="entry name" value="Metal-dependent hydrolases"/>
    <property type="match status" value="1"/>
</dbReference>
<dbReference type="PANTHER" id="PTHR10060">
    <property type="entry name" value="TATD FAMILY DEOXYRIBONUCLEASE"/>
    <property type="match status" value="1"/>
</dbReference>
<dbReference type="PANTHER" id="PTHR10060:SF15">
    <property type="entry name" value="DEOXYRIBONUCLEASE TATDN1"/>
    <property type="match status" value="1"/>
</dbReference>
<dbReference type="InterPro" id="IPR032466">
    <property type="entry name" value="Metal_Hydrolase"/>
</dbReference>
<dbReference type="PIRSF" id="PIRSF005902">
    <property type="entry name" value="DNase_TatD"/>
    <property type="match status" value="1"/>
</dbReference>
<evidence type="ECO:0000256" key="2">
    <source>
        <dbReference type="ARBA" id="ARBA00022722"/>
    </source>
</evidence>
<dbReference type="GO" id="GO:0016788">
    <property type="term" value="F:hydrolase activity, acting on ester bonds"/>
    <property type="evidence" value="ECO:0007669"/>
    <property type="project" value="InterPro"/>
</dbReference>
<dbReference type="InterPro" id="IPR001130">
    <property type="entry name" value="TatD-like"/>
</dbReference>
<reference evidence="6" key="1">
    <citation type="submission" date="2015-04" db="EMBL/GenBank/DDBJ databases">
        <title>The genome sequence of the plant pathogenic Rhizarian Plasmodiophora brassicae reveals insights in its biotrophic life cycle and the origin of chitin synthesis.</title>
        <authorList>
            <person name="Schwelm A."/>
            <person name="Fogelqvist J."/>
            <person name="Knaust A."/>
            <person name="Julke S."/>
            <person name="Lilja T."/>
            <person name="Dhandapani V."/>
            <person name="Bonilla-Rosso G."/>
            <person name="Karlsson M."/>
            <person name="Shevchenko A."/>
            <person name="Choi S.R."/>
            <person name="Kim H.G."/>
            <person name="Park J.Y."/>
            <person name="Lim Y.P."/>
            <person name="Ludwig-Muller J."/>
            <person name="Dixelius C."/>
        </authorList>
    </citation>
    <scope>NUCLEOTIDE SEQUENCE</scope>
    <source>
        <tissue evidence="6">Potato root galls</tissue>
    </source>
</reference>
<comment type="similarity">
    <text evidence="1">Belongs to the metallo-dependent hydrolases superfamily. TatD-type hydrolase family.</text>
</comment>
<organism evidence="6">
    <name type="scientific">Spongospora subterranea</name>
    <dbReference type="NCBI Taxonomy" id="70186"/>
    <lineage>
        <taxon>Eukaryota</taxon>
        <taxon>Sar</taxon>
        <taxon>Rhizaria</taxon>
        <taxon>Endomyxa</taxon>
        <taxon>Phytomyxea</taxon>
        <taxon>Plasmodiophorida</taxon>
        <taxon>Plasmodiophoridae</taxon>
        <taxon>Spongospora</taxon>
    </lineage>
</organism>
<sequence>MAVWPAGLGAALVDIGCNLTAHQFKDVGAVLHRAAASGIGHIIVTGVSLKESAAAIALCRQWPPSSTTPRLTCTVGCHPHESSRHLQHDSVQQFRKLIEENRDVVVAVGECGLDYERNFSEPADQRTLFRAQLQLSLDLDMPLFLHSRGDTHDDFCSALDDIGGLNRQWRGVLHCYTDEDLEHLLRYLQYGFHIGITGWVCDERPGRGQGLARIVAAIPKDRLLIETDAPYLLPRNIPTGAIRPKPKINEPALIEYVARKVAQCYTDHAAPITPDEIARITTENANKLFSL</sequence>
<dbReference type="EMBL" id="HACM01010826">
    <property type="protein sequence ID" value="CRZ11268.1"/>
    <property type="molecule type" value="Transcribed_RNA"/>
</dbReference>
<dbReference type="GO" id="GO:0046872">
    <property type="term" value="F:metal ion binding"/>
    <property type="evidence" value="ECO:0007669"/>
    <property type="project" value="UniProtKB-KW"/>
</dbReference>
<feature type="binding site" evidence="5">
    <location>
        <position position="174"/>
    </location>
    <ligand>
        <name>a divalent metal cation</name>
        <dbReference type="ChEBI" id="CHEBI:60240"/>
        <label>2</label>
    </ligand>
</feature>
<dbReference type="GO" id="GO:0004518">
    <property type="term" value="F:nuclease activity"/>
    <property type="evidence" value="ECO:0007669"/>
    <property type="project" value="UniProtKB-KW"/>
</dbReference>
<feature type="binding site" evidence="5">
    <location>
        <position position="146"/>
    </location>
    <ligand>
        <name>a divalent metal cation</name>
        <dbReference type="ChEBI" id="CHEBI:60240"/>
        <label>2</label>
    </ligand>
</feature>
<keyword evidence="3 5" id="KW-0479">Metal-binding</keyword>
<name>A0A0H5RB54_9EUKA</name>
<evidence type="ECO:0000313" key="6">
    <source>
        <dbReference type="EMBL" id="CRZ11268.1"/>
    </source>
</evidence>
<feature type="binding site" evidence="5">
    <location>
        <position position="228"/>
    </location>
    <ligand>
        <name>a divalent metal cation</name>
        <dbReference type="ChEBI" id="CHEBI:60240"/>
        <label>1</label>
    </ligand>
</feature>
<evidence type="ECO:0000256" key="4">
    <source>
        <dbReference type="ARBA" id="ARBA00022801"/>
    </source>
</evidence>
<keyword evidence="4" id="KW-0378">Hydrolase</keyword>
<evidence type="ECO:0000256" key="3">
    <source>
        <dbReference type="ARBA" id="ARBA00022723"/>
    </source>
</evidence>
<evidence type="ECO:0000256" key="1">
    <source>
        <dbReference type="ARBA" id="ARBA00009275"/>
    </source>
</evidence>
<keyword evidence="2" id="KW-0540">Nuclease</keyword>
<dbReference type="SUPFAM" id="SSF51556">
    <property type="entry name" value="Metallo-dependent hydrolases"/>
    <property type="match status" value="1"/>
</dbReference>
<dbReference type="InterPro" id="IPR050891">
    <property type="entry name" value="TatD-type_Hydrolase"/>
</dbReference>
<dbReference type="AlphaFoldDB" id="A0A0H5RB54"/>